<dbReference type="AlphaFoldDB" id="A0A9N9MW45"/>
<reference evidence="4" key="1">
    <citation type="submission" date="2022-01" db="EMBL/GenBank/DDBJ databases">
        <authorList>
            <person name="King R."/>
        </authorList>
    </citation>
    <scope>NUCLEOTIDE SEQUENCE</scope>
</reference>
<dbReference type="GO" id="GO:0005654">
    <property type="term" value="C:nucleoplasm"/>
    <property type="evidence" value="ECO:0007669"/>
    <property type="project" value="TreeGrafter"/>
</dbReference>
<keyword evidence="5" id="KW-1185">Reference proteome</keyword>
<dbReference type="PROSITE" id="PS50954">
    <property type="entry name" value="LEM"/>
    <property type="match status" value="1"/>
</dbReference>
<dbReference type="GO" id="GO:0005737">
    <property type="term" value="C:cytoplasm"/>
    <property type="evidence" value="ECO:0007669"/>
    <property type="project" value="TreeGrafter"/>
</dbReference>
<organism evidence="4 5">
    <name type="scientific">Ceutorhynchus assimilis</name>
    <name type="common">cabbage seed weevil</name>
    <dbReference type="NCBI Taxonomy" id="467358"/>
    <lineage>
        <taxon>Eukaryota</taxon>
        <taxon>Metazoa</taxon>
        <taxon>Ecdysozoa</taxon>
        <taxon>Arthropoda</taxon>
        <taxon>Hexapoda</taxon>
        <taxon>Insecta</taxon>
        <taxon>Pterygota</taxon>
        <taxon>Neoptera</taxon>
        <taxon>Endopterygota</taxon>
        <taxon>Coleoptera</taxon>
        <taxon>Polyphaga</taxon>
        <taxon>Cucujiformia</taxon>
        <taxon>Curculionidae</taxon>
        <taxon>Ceutorhynchinae</taxon>
        <taxon>Ceutorhynchus</taxon>
    </lineage>
</organism>
<dbReference type="GO" id="GO:0004520">
    <property type="term" value="F:DNA endonuclease activity"/>
    <property type="evidence" value="ECO:0007669"/>
    <property type="project" value="TreeGrafter"/>
</dbReference>
<dbReference type="GO" id="GO:0000724">
    <property type="term" value="P:double-strand break repair via homologous recombination"/>
    <property type="evidence" value="ECO:0007669"/>
    <property type="project" value="TreeGrafter"/>
</dbReference>
<dbReference type="PANTHER" id="PTHR46427">
    <property type="entry name" value="ANKYRIN REPEAT AND LEM DOMAIN-CONTAINING PROTEIN 1"/>
    <property type="match status" value="1"/>
</dbReference>
<dbReference type="InterPro" id="IPR011015">
    <property type="entry name" value="LEM/LEM-like_dom_sf"/>
</dbReference>
<dbReference type="Gene3D" id="1.25.40.20">
    <property type="entry name" value="Ankyrin repeat-containing domain"/>
    <property type="match status" value="1"/>
</dbReference>
<evidence type="ECO:0000256" key="1">
    <source>
        <dbReference type="PROSITE-ProRule" id="PRU00023"/>
    </source>
</evidence>
<dbReference type="SMART" id="SM00540">
    <property type="entry name" value="LEM"/>
    <property type="match status" value="1"/>
</dbReference>
<dbReference type="PANTHER" id="PTHR46427:SF1">
    <property type="entry name" value="ANKYRIN REPEAT AND LEM DOMAIN-CONTAINING PROTEIN 1"/>
    <property type="match status" value="1"/>
</dbReference>
<dbReference type="SUPFAM" id="SSF63451">
    <property type="entry name" value="LEM domain"/>
    <property type="match status" value="1"/>
</dbReference>
<feature type="region of interest" description="Disordered" evidence="2">
    <location>
        <begin position="271"/>
        <end position="294"/>
    </location>
</feature>
<dbReference type="InterPro" id="IPR036770">
    <property type="entry name" value="Ankyrin_rpt-contain_sf"/>
</dbReference>
<dbReference type="SUPFAM" id="SSF48403">
    <property type="entry name" value="Ankyrin repeat"/>
    <property type="match status" value="1"/>
</dbReference>
<evidence type="ECO:0000259" key="3">
    <source>
        <dbReference type="PROSITE" id="PS50954"/>
    </source>
</evidence>
<dbReference type="InterPro" id="IPR003887">
    <property type="entry name" value="LEM_dom"/>
</dbReference>
<dbReference type="GO" id="GO:0000712">
    <property type="term" value="P:resolution of meiotic recombination intermediates"/>
    <property type="evidence" value="ECO:0007669"/>
    <property type="project" value="TreeGrafter"/>
</dbReference>
<dbReference type="CDD" id="cd12934">
    <property type="entry name" value="LEM"/>
    <property type="match status" value="1"/>
</dbReference>
<accession>A0A9N9MW45</accession>
<dbReference type="Pfam" id="PF12796">
    <property type="entry name" value="Ank_2"/>
    <property type="match status" value="1"/>
</dbReference>
<dbReference type="Proteomes" id="UP001152799">
    <property type="component" value="Chromosome 8"/>
</dbReference>
<dbReference type="PROSITE" id="PS50297">
    <property type="entry name" value="ANK_REP_REGION"/>
    <property type="match status" value="1"/>
</dbReference>
<dbReference type="PROSITE" id="PS50088">
    <property type="entry name" value="ANK_REPEAT"/>
    <property type="match status" value="1"/>
</dbReference>
<dbReference type="Gene3D" id="1.10.720.40">
    <property type="match status" value="1"/>
</dbReference>
<evidence type="ECO:0000313" key="5">
    <source>
        <dbReference type="Proteomes" id="UP001152799"/>
    </source>
</evidence>
<name>A0A9N9MW45_9CUCU</name>
<evidence type="ECO:0000256" key="2">
    <source>
        <dbReference type="SAM" id="MobiDB-lite"/>
    </source>
</evidence>
<dbReference type="CDD" id="cd10454">
    <property type="entry name" value="GIY-YIG_COG3680_Meta"/>
    <property type="match status" value="1"/>
</dbReference>
<dbReference type="Pfam" id="PF22945">
    <property type="entry name" value="LEM-3_GIY-YIG"/>
    <property type="match status" value="1"/>
</dbReference>
<feature type="repeat" description="ANK" evidence="1">
    <location>
        <begin position="86"/>
        <end position="118"/>
    </location>
</feature>
<proteinExistence type="predicted"/>
<sequence length="700" mass="79449">MLTCEGQDNYARKIYLASKLYHAIEEKDLRDVRFFLDKKADPNFKHPKKGFAPFHLAVGDDCPDFSYKVTLLILQNGGDPNLRAQYGVTPVHIAASLGRVDVLKLLLNSGGDPEAKDAEGNTPAYYAWREDFSDCLVLLSDYAPIKNDLIESEEKDACRSSLDKIIIDCGDLVKQYDISSNDSVVGDQDQLKSLPRINATENILNWFSQQQQASTSTSSTITSTNNFVGNSFKLDWTDDSVVESDGDDREAKRYDHRFITFRKVYRKSRSKSSRSSLSKTEPPKLEQSSNVSSNKKSIYVSANNEFTHLTGYSKESGIVTLESTSLKQSMNEPAQHRQSSDYLSFTNDSINVLEKNIDEVNLSDQEEEQLLNNNICDSGEGGSNGSSTELSFVSVSEVYKHVDEEQGVTLYEKRLLKTSGETAKSVRSSILSSQSLALDYDSDTLRQELTSLGHKPGPITVTTKRVYLRRLHSLKKHPVAYVKDHENEINKKVYSPELEKTLKKPDWCTSDYKSLEQELAKQFSSPDPSRKWREGVNKTSFTYLLLDPRITNDLPNRKDRLQPLEVWNTFVSSIFYVGKGKRTRPFQHLYDAMDLWKKGQFQTSNTKLQKIMDIWQSGSGVICLNVFHNIIPVEAYTREAAMISAIKKENLTNCKSGEFYGESVTWTQKKQRMLGVYLLHKAMKIFFSEGERQLCPRDID</sequence>
<dbReference type="InterPro" id="IPR002110">
    <property type="entry name" value="Ankyrin_rpt"/>
</dbReference>
<protein>
    <recommendedName>
        <fullName evidence="3">LEM domain-containing protein</fullName>
    </recommendedName>
</protein>
<dbReference type="SMART" id="SM00248">
    <property type="entry name" value="ANK"/>
    <property type="match status" value="4"/>
</dbReference>
<feature type="domain" description="LEM" evidence="3">
    <location>
        <begin position="434"/>
        <end position="478"/>
    </location>
</feature>
<dbReference type="OrthoDB" id="1601181at2759"/>
<evidence type="ECO:0000313" key="4">
    <source>
        <dbReference type="EMBL" id="CAG9772676.1"/>
    </source>
</evidence>
<keyword evidence="1" id="KW-0040">ANK repeat</keyword>
<dbReference type="InterPro" id="IPR034998">
    <property type="entry name" value="ANKLE1"/>
</dbReference>
<dbReference type="Pfam" id="PF03020">
    <property type="entry name" value="LEM"/>
    <property type="match status" value="1"/>
</dbReference>
<dbReference type="EMBL" id="OU892284">
    <property type="protein sequence ID" value="CAG9772676.1"/>
    <property type="molecule type" value="Genomic_DNA"/>
</dbReference>
<gene>
    <name evidence="4" type="ORF">CEUTPL_LOCUS13082</name>
</gene>